<dbReference type="InterPro" id="IPR049874">
    <property type="entry name" value="ROK_cs"/>
</dbReference>
<accession>A0A7W9MU99</accession>
<dbReference type="PANTHER" id="PTHR18964:SF173">
    <property type="entry name" value="GLUCOKINASE"/>
    <property type="match status" value="1"/>
</dbReference>
<keyword evidence="2" id="KW-0808">Transferase</keyword>
<dbReference type="Proteomes" id="UP000549971">
    <property type="component" value="Unassembled WGS sequence"/>
</dbReference>
<dbReference type="InterPro" id="IPR000600">
    <property type="entry name" value="ROK"/>
</dbReference>
<comment type="caution">
    <text evidence="2">The sequence shown here is derived from an EMBL/GenBank/DDBJ whole genome shotgun (WGS) entry which is preliminary data.</text>
</comment>
<evidence type="ECO:0000313" key="3">
    <source>
        <dbReference type="Proteomes" id="UP000549971"/>
    </source>
</evidence>
<dbReference type="AlphaFoldDB" id="A0A7W9MU99"/>
<evidence type="ECO:0000313" key="2">
    <source>
        <dbReference type="EMBL" id="MBB5836611.1"/>
    </source>
</evidence>
<dbReference type="Pfam" id="PF00480">
    <property type="entry name" value="ROK"/>
    <property type="match status" value="1"/>
</dbReference>
<dbReference type="SUPFAM" id="SSF46785">
    <property type="entry name" value="Winged helix' DNA-binding domain"/>
    <property type="match status" value="1"/>
</dbReference>
<dbReference type="InterPro" id="IPR043129">
    <property type="entry name" value="ATPase_NBD"/>
</dbReference>
<organism evidence="2 3">
    <name type="scientific">Kribbella italica</name>
    <dbReference type="NCBI Taxonomy" id="1540520"/>
    <lineage>
        <taxon>Bacteria</taxon>
        <taxon>Bacillati</taxon>
        <taxon>Actinomycetota</taxon>
        <taxon>Actinomycetes</taxon>
        <taxon>Propionibacteriales</taxon>
        <taxon>Kribbellaceae</taxon>
        <taxon>Kribbella</taxon>
    </lineage>
</organism>
<sequence length="392" mass="40417">MGQTRADATTSAGRLLHLVRTGQAGTRGELQELSGLSRSTLGQRIEPLLGNGWLVEAGSTVSTGGRPPVVLRFDVQHAVVLAADLDTRHARAAVMDLAGGVLAEHSGELVIADGPDVVLDTLSDWFDRLLAEAGRSADELAGIGVSVPGPVEFDTGLVIRPPIMPGWDEYPIREHLRRRYDVPVLVDNDANAMALGEQSAGYPDSPAFVLVKVSTGIGAGVVIGDTVFRGIDGGAGDIGHIRVRDAGDAKCQCGSIGCLAAVASGGALASALTELGVTARSGADVRALLQSGQPDALRLAREAGRRVGEVLATVVSVINPGVLMIAGDLAHTDFVAGVHEVLYQSTLPRATRHLTVATGQLADHAALDGMARLVVNEVYSPAAVDARLAGAG</sequence>
<name>A0A7W9MU99_9ACTN</name>
<dbReference type="PROSITE" id="PS01125">
    <property type="entry name" value="ROK"/>
    <property type="match status" value="1"/>
</dbReference>
<dbReference type="SUPFAM" id="SSF53067">
    <property type="entry name" value="Actin-like ATPase domain"/>
    <property type="match status" value="1"/>
</dbReference>
<gene>
    <name evidence="2" type="ORF">HDA39_003345</name>
</gene>
<comment type="similarity">
    <text evidence="1">Belongs to the ROK (NagC/XylR) family.</text>
</comment>
<protein>
    <submittedName>
        <fullName evidence="2">Putative NBD/HSP70 family sugar kinase</fullName>
    </submittedName>
</protein>
<dbReference type="RefSeq" id="WP_184796101.1">
    <property type="nucleotide sequence ID" value="NZ_JACHMY010000001.1"/>
</dbReference>
<keyword evidence="3" id="KW-1185">Reference proteome</keyword>
<dbReference type="PANTHER" id="PTHR18964">
    <property type="entry name" value="ROK (REPRESSOR, ORF, KINASE) FAMILY"/>
    <property type="match status" value="1"/>
</dbReference>
<evidence type="ECO:0000256" key="1">
    <source>
        <dbReference type="ARBA" id="ARBA00006479"/>
    </source>
</evidence>
<dbReference type="InterPro" id="IPR036390">
    <property type="entry name" value="WH_DNA-bd_sf"/>
</dbReference>
<dbReference type="Gene3D" id="3.30.420.40">
    <property type="match status" value="2"/>
</dbReference>
<dbReference type="Gene3D" id="1.10.10.10">
    <property type="entry name" value="Winged helix-like DNA-binding domain superfamily/Winged helix DNA-binding domain"/>
    <property type="match status" value="1"/>
</dbReference>
<proteinExistence type="inferred from homology"/>
<keyword evidence="2" id="KW-0418">Kinase</keyword>
<dbReference type="GO" id="GO:0016301">
    <property type="term" value="F:kinase activity"/>
    <property type="evidence" value="ECO:0007669"/>
    <property type="project" value="UniProtKB-KW"/>
</dbReference>
<dbReference type="InterPro" id="IPR036388">
    <property type="entry name" value="WH-like_DNA-bd_sf"/>
</dbReference>
<dbReference type="EMBL" id="JACHMY010000001">
    <property type="protein sequence ID" value="MBB5836611.1"/>
    <property type="molecule type" value="Genomic_DNA"/>
</dbReference>
<reference evidence="2 3" key="1">
    <citation type="submission" date="2020-08" db="EMBL/GenBank/DDBJ databases">
        <title>Sequencing the genomes of 1000 actinobacteria strains.</title>
        <authorList>
            <person name="Klenk H.-P."/>
        </authorList>
    </citation>
    <scope>NUCLEOTIDE SEQUENCE [LARGE SCALE GENOMIC DNA]</scope>
    <source>
        <strain evidence="2 3">DSM 28967</strain>
    </source>
</reference>